<dbReference type="InterPro" id="IPR012902">
    <property type="entry name" value="N_methyl_site"/>
</dbReference>
<comment type="caution">
    <text evidence="4">The sequence shown here is derived from an EMBL/GenBank/DDBJ whole genome shotgun (WGS) entry which is preliminary data.</text>
</comment>
<dbReference type="SUPFAM" id="SSF54523">
    <property type="entry name" value="Pili subunits"/>
    <property type="match status" value="1"/>
</dbReference>
<keyword evidence="2" id="KW-0178">Competence</keyword>
<comment type="subcellular location">
    <subcellularLocation>
        <location evidence="1">Cell surface</location>
    </subcellularLocation>
</comment>
<dbReference type="InterPro" id="IPR045584">
    <property type="entry name" value="Pilin-like"/>
</dbReference>
<keyword evidence="3" id="KW-0472">Membrane</keyword>
<dbReference type="RefSeq" id="WP_205182634.1">
    <property type="nucleotide sequence ID" value="NZ_JAFBFC010000001.1"/>
</dbReference>
<keyword evidence="3" id="KW-0812">Transmembrane</keyword>
<dbReference type="Proteomes" id="UP000809829">
    <property type="component" value="Unassembled WGS sequence"/>
</dbReference>
<dbReference type="PROSITE" id="PS00409">
    <property type="entry name" value="PROKAR_NTER_METHYL"/>
    <property type="match status" value="1"/>
</dbReference>
<name>A0ABS2QPJ4_9BACI</name>
<dbReference type="NCBIfam" id="TIGR02532">
    <property type="entry name" value="IV_pilin_GFxxxE"/>
    <property type="match status" value="1"/>
</dbReference>
<feature type="transmembrane region" description="Helical" evidence="3">
    <location>
        <begin position="21"/>
        <end position="46"/>
    </location>
</feature>
<dbReference type="Pfam" id="PF07963">
    <property type="entry name" value="N_methyl"/>
    <property type="match status" value="1"/>
</dbReference>
<sequence length="164" mass="18116">MLNAAKGIYRRLIGNKSGLTLIELLAVLAILGIVALIAVLAFMPIIEKSKDQAFVANAIAMKEAATFHKRTSEVALNPSVKARLTYEDLIEDGYLPALIDPHTNEEWSVQTDNQQSFVEMQFIDSSIHYYVCLKGAKKQLCAEDGKGILSTELSTDFVKDLVKK</sequence>
<accession>A0ABS2QPJ4</accession>
<evidence type="ECO:0000256" key="2">
    <source>
        <dbReference type="ARBA" id="ARBA00023287"/>
    </source>
</evidence>
<protein>
    <submittedName>
        <fullName evidence="4">General secretion pathway protein G</fullName>
    </submittedName>
</protein>
<evidence type="ECO:0000313" key="5">
    <source>
        <dbReference type="Proteomes" id="UP000809829"/>
    </source>
</evidence>
<evidence type="ECO:0000313" key="4">
    <source>
        <dbReference type="EMBL" id="MBM7701361.1"/>
    </source>
</evidence>
<evidence type="ECO:0000256" key="1">
    <source>
        <dbReference type="ARBA" id="ARBA00004241"/>
    </source>
</evidence>
<proteinExistence type="predicted"/>
<dbReference type="EMBL" id="JAFBFC010000001">
    <property type="protein sequence ID" value="MBM7701361.1"/>
    <property type="molecule type" value="Genomic_DNA"/>
</dbReference>
<reference evidence="4 5" key="1">
    <citation type="submission" date="2021-01" db="EMBL/GenBank/DDBJ databases">
        <title>Genomic Encyclopedia of Type Strains, Phase IV (KMG-IV): sequencing the most valuable type-strain genomes for metagenomic binning, comparative biology and taxonomic classification.</title>
        <authorList>
            <person name="Goeker M."/>
        </authorList>
    </citation>
    <scope>NUCLEOTIDE SEQUENCE [LARGE SCALE GENOMIC DNA]</scope>
    <source>
        <strain evidence="4 5">DSM 104297</strain>
    </source>
</reference>
<keyword evidence="5" id="KW-1185">Reference proteome</keyword>
<keyword evidence="3" id="KW-1133">Transmembrane helix</keyword>
<organism evidence="4 5">
    <name type="scientific">Priestia iocasae</name>
    <dbReference type="NCBI Taxonomy" id="2291674"/>
    <lineage>
        <taxon>Bacteria</taxon>
        <taxon>Bacillati</taxon>
        <taxon>Bacillota</taxon>
        <taxon>Bacilli</taxon>
        <taxon>Bacillales</taxon>
        <taxon>Bacillaceae</taxon>
        <taxon>Priestia</taxon>
    </lineage>
</organism>
<gene>
    <name evidence="4" type="ORF">JOC83_000187</name>
</gene>
<evidence type="ECO:0000256" key="3">
    <source>
        <dbReference type="SAM" id="Phobius"/>
    </source>
</evidence>
<dbReference type="Gene3D" id="3.30.700.10">
    <property type="entry name" value="Glycoprotein, Type 4 Pilin"/>
    <property type="match status" value="1"/>
</dbReference>